<name>A0A853KV74_9PROT</name>
<sequence>MDQTPPHQTALQKAIDLCGTQVELSRRSQVGQQKISYHLNSSKSIPYHIARQISEAVDGQVPIDDFFKEITAENNAA</sequence>
<accession>A0A853KV74</accession>
<comment type="caution">
    <text evidence="1">The sequence shown here is derived from an EMBL/GenBank/DDBJ whole genome shotgun (WGS) entry which is preliminary data.</text>
</comment>
<proteinExistence type="predicted"/>
<dbReference type="AlphaFoldDB" id="A0A853KV74"/>
<organism evidence="1 2">
    <name type="scientific">Thalassospira tepidiphila MCCC 1A03514</name>
    <dbReference type="NCBI Taxonomy" id="1177930"/>
    <lineage>
        <taxon>Bacteria</taxon>
        <taxon>Pseudomonadati</taxon>
        <taxon>Pseudomonadota</taxon>
        <taxon>Alphaproteobacteria</taxon>
        <taxon>Rhodospirillales</taxon>
        <taxon>Thalassospiraceae</taxon>
        <taxon>Thalassospira</taxon>
    </lineage>
</organism>
<evidence type="ECO:0000313" key="2">
    <source>
        <dbReference type="Proteomes" id="UP000094009"/>
    </source>
</evidence>
<dbReference type="InterPro" id="IPR010982">
    <property type="entry name" value="Lambda_DNA-bd_dom_sf"/>
</dbReference>
<reference evidence="1 2" key="1">
    <citation type="submission" date="2014-07" db="EMBL/GenBank/DDBJ databases">
        <title>Draft genome sequence of Thalassospira tepidiphila 1-1B.</title>
        <authorList>
            <person name="Lai Q."/>
            <person name="Shao Z."/>
        </authorList>
    </citation>
    <scope>NUCLEOTIDE SEQUENCE [LARGE SCALE GENOMIC DNA]</scope>
    <source>
        <strain evidence="1 2">MCCC 1A03514</strain>
    </source>
</reference>
<dbReference type="RefSeq" id="WP_064782235.1">
    <property type="nucleotide sequence ID" value="NZ_JPVZ01000011.1"/>
</dbReference>
<dbReference type="Proteomes" id="UP000094009">
    <property type="component" value="Unassembled WGS sequence"/>
</dbReference>
<dbReference type="InterPro" id="IPR031856">
    <property type="entry name" value="YdaS_toxin-like"/>
</dbReference>
<protein>
    <recommendedName>
        <fullName evidence="3">HTH cro/C1-type domain-containing protein</fullName>
    </recommendedName>
</protein>
<dbReference type="EMBL" id="JPVZ01000011">
    <property type="protein sequence ID" value="OAZ08074.1"/>
    <property type="molecule type" value="Genomic_DNA"/>
</dbReference>
<dbReference type="GO" id="GO:0003677">
    <property type="term" value="F:DNA binding"/>
    <property type="evidence" value="ECO:0007669"/>
    <property type="project" value="InterPro"/>
</dbReference>
<dbReference type="Gene3D" id="1.10.260.40">
    <property type="entry name" value="lambda repressor-like DNA-binding domains"/>
    <property type="match status" value="1"/>
</dbReference>
<dbReference type="SUPFAM" id="SSF47413">
    <property type="entry name" value="lambda repressor-like DNA-binding domains"/>
    <property type="match status" value="1"/>
</dbReference>
<evidence type="ECO:0008006" key="3">
    <source>
        <dbReference type="Google" id="ProtNLM"/>
    </source>
</evidence>
<evidence type="ECO:0000313" key="1">
    <source>
        <dbReference type="EMBL" id="OAZ08074.1"/>
    </source>
</evidence>
<gene>
    <name evidence="1" type="ORF">TH4_18660</name>
</gene>
<dbReference type="Pfam" id="PF15943">
    <property type="entry name" value="YdaS_toxin"/>
    <property type="match status" value="1"/>
</dbReference>